<dbReference type="AlphaFoldDB" id="A0AA47M0L2"/>
<sequence length="141" mass="15928">MNYCMSDVYEVSHGDMGGYFVSSGEEYCMYPAEAPGFGHCEPQALHHPPCMEQAWPHSQHYSCSYTPVFKSEFCSMEIPLSNNHHVADYFSGAKSDFSHLQWIQGDDKRGMARQLIGESLQIQFLQCGFAAVLSTFTFLFS</sequence>
<comment type="caution">
    <text evidence="1">The sequence shown here is derived from an EMBL/GenBank/DDBJ whole genome shotgun (WGS) entry which is preliminary data.</text>
</comment>
<proteinExistence type="predicted"/>
<evidence type="ECO:0000313" key="1">
    <source>
        <dbReference type="EMBL" id="KAK0131430.1"/>
    </source>
</evidence>
<reference evidence="1" key="1">
    <citation type="journal article" date="2023" name="Front. Mar. Sci.">
        <title>A new Merluccius polli reference genome to investigate the effects of global change in West African waters.</title>
        <authorList>
            <person name="Mateo J.L."/>
            <person name="Blanco-Fernandez C."/>
            <person name="Garcia-Vazquez E."/>
            <person name="Machado-Schiaffino G."/>
        </authorList>
    </citation>
    <scope>NUCLEOTIDE SEQUENCE</scope>
    <source>
        <strain evidence="1">C29</strain>
        <tissue evidence="1">Fin</tissue>
    </source>
</reference>
<accession>A0AA47M0L2</accession>
<name>A0AA47M0L2_MERPO</name>
<dbReference type="Proteomes" id="UP001174136">
    <property type="component" value="Unassembled WGS sequence"/>
</dbReference>
<keyword evidence="2" id="KW-1185">Reference proteome</keyword>
<dbReference type="EMBL" id="JAOPHQ010006545">
    <property type="protein sequence ID" value="KAK0131430.1"/>
    <property type="molecule type" value="Genomic_DNA"/>
</dbReference>
<protein>
    <submittedName>
        <fullName evidence="1">Uncharacterized protein</fullName>
    </submittedName>
</protein>
<gene>
    <name evidence="1" type="ORF">N1851_033882</name>
</gene>
<evidence type="ECO:0000313" key="2">
    <source>
        <dbReference type="Proteomes" id="UP001174136"/>
    </source>
</evidence>
<organism evidence="1 2">
    <name type="scientific">Merluccius polli</name>
    <name type="common">Benguela hake</name>
    <name type="synonym">Merluccius cadenati</name>
    <dbReference type="NCBI Taxonomy" id="89951"/>
    <lineage>
        <taxon>Eukaryota</taxon>
        <taxon>Metazoa</taxon>
        <taxon>Chordata</taxon>
        <taxon>Craniata</taxon>
        <taxon>Vertebrata</taxon>
        <taxon>Euteleostomi</taxon>
        <taxon>Actinopterygii</taxon>
        <taxon>Neopterygii</taxon>
        <taxon>Teleostei</taxon>
        <taxon>Neoteleostei</taxon>
        <taxon>Acanthomorphata</taxon>
        <taxon>Zeiogadaria</taxon>
        <taxon>Gadariae</taxon>
        <taxon>Gadiformes</taxon>
        <taxon>Gadoidei</taxon>
        <taxon>Merlucciidae</taxon>
        <taxon>Merluccius</taxon>
    </lineage>
</organism>